<dbReference type="STRING" id="351605.Gura_1976"/>
<name>A5GFG1_GEOUR</name>
<reference evidence="3 4" key="1">
    <citation type="submission" date="2007-05" db="EMBL/GenBank/DDBJ databases">
        <title>Complete sequence of Geobacter uraniireducens Rf4.</title>
        <authorList>
            <consortium name="US DOE Joint Genome Institute"/>
            <person name="Copeland A."/>
            <person name="Lucas S."/>
            <person name="Lapidus A."/>
            <person name="Barry K."/>
            <person name="Detter J.C."/>
            <person name="Glavina del Rio T."/>
            <person name="Hammon N."/>
            <person name="Israni S."/>
            <person name="Dalin E."/>
            <person name="Tice H."/>
            <person name="Pitluck S."/>
            <person name="Chertkov O."/>
            <person name="Brettin T."/>
            <person name="Bruce D."/>
            <person name="Han C."/>
            <person name="Schmutz J."/>
            <person name="Larimer F."/>
            <person name="Land M."/>
            <person name="Hauser L."/>
            <person name="Kyrpides N."/>
            <person name="Mikhailova N."/>
            <person name="Shelobolina E."/>
            <person name="Aklujkar M."/>
            <person name="Lovley D."/>
            <person name="Richardson P."/>
        </authorList>
    </citation>
    <scope>NUCLEOTIDE SEQUENCE [LARGE SCALE GENOMIC DNA]</scope>
    <source>
        <strain evidence="3 4">Rf4</strain>
    </source>
</reference>
<gene>
    <name evidence="3" type="ordered locus">Gura_1976</name>
</gene>
<keyword evidence="1" id="KW-1133">Transmembrane helix</keyword>
<keyword evidence="1" id="KW-0812">Transmembrane</keyword>
<proteinExistence type="predicted"/>
<feature type="domain" description="Peptidase M28" evidence="2">
    <location>
        <begin position="121"/>
        <end position="339"/>
    </location>
</feature>
<evidence type="ECO:0000256" key="1">
    <source>
        <dbReference type="SAM" id="Phobius"/>
    </source>
</evidence>
<organism evidence="3 4">
    <name type="scientific">Geotalea uraniireducens (strain Rf4)</name>
    <name type="common">Geobacter uraniireducens</name>
    <dbReference type="NCBI Taxonomy" id="351605"/>
    <lineage>
        <taxon>Bacteria</taxon>
        <taxon>Pseudomonadati</taxon>
        <taxon>Thermodesulfobacteriota</taxon>
        <taxon>Desulfuromonadia</taxon>
        <taxon>Geobacterales</taxon>
        <taxon>Geobacteraceae</taxon>
        <taxon>Geotalea</taxon>
    </lineage>
</organism>
<dbReference type="HOGENOM" id="CLU_048743_0_0_7"/>
<evidence type="ECO:0000313" key="3">
    <source>
        <dbReference type="EMBL" id="ABQ26166.1"/>
    </source>
</evidence>
<keyword evidence="1" id="KW-0472">Membrane</keyword>
<dbReference type="GO" id="GO:0006508">
    <property type="term" value="P:proteolysis"/>
    <property type="evidence" value="ECO:0007669"/>
    <property type="project" value="InterPro"/>
</dbReference>
<keyword evidence="4" id="KW-1185">Reference proteome</keyword>
<dbReference type="AlphaFoldDB" id="A5GFG1"/>
<feature type="transmembrane region" description="Helical" evidence="1">
    <location>
        <begin position="20"/>
        <end position="42"/>
    </location>
</feature>
<dbReference type="PANTHER" id="PTHR12147">
    <property type="entry name" value="METALLOPEPTIDASE M28 FAMILY MEMBER"/>
    <property type="match status" value="1"/>
</dbReference>
<dbReference type="InterPro" id="IPR007484">
    <property type="entry name" value="Peptidase_M28"/>
</dbReference>
<accession>A5GFG1</accession>
<dbReference type="Pfam" id="PF04389">
    <property type="entry name" value="Peptidase_M28"/>
    <property type="match status" value="1"/>
</dbReference>
<sequence length="347" mass="38513">MDCSTKVHHIRLFPGNRRGWLAFLLRWLIIALVIGTGGFYVFRMPGRSYDLPLKPLTSEEAGLRDRLRSHVRTLAGEIGERNVWRYGALQAAAGYLENELESSGYAVTGQHYTAKGKGVQNLEAELPGLNANAGMIIVGAHYDSVYGSPGADDNGSGTAAVLEIARLLKGRPLSRSVRFVLFVNEEPPFFKTGLMGSLVYAKRSRQRGEKIAAMLSLETIGYYSDAPQSQHYPFPLNFFYPSTGNFIGFVGNIGSRRLVHRSLEAFRRTTAFPSEGAAVPGGIIGVDWSDHWSFWHEGYPALMVTDTALYRYNQYHGPFDTPDRLDYDRMARVVAGLARVVVDLAQK</sequence>
<protein>
    <submittedName>
        <fullName evidence="3">Peptidase M28</fullName>
    </submittedName>
</protein>
<dbReference type="EMBL" id="CP000698">
    <property type="protein sequence ID" value="ABQ26166.1"/>
    <property type="molecule type" value="Genomic_DNA"/>
</dbReference>
<evidence type="ECO:0000259" key="2">
    <source>
        <dbReference type="Pfam" id="PF04389"/>
    </source>
</evidence>
<dbReference type="KEGG" id="gur:Gura_1976"/>
<dbReference type="InterPro" id="IPR045175">
    <property type="entry name" value="M28_fam"/>
</dbReference>
<dbReference type="SUPFAM" id="SSF53187">
    <property type="entry name" value="Zn-dependent exopeptidases"/>
    <property type="match status" value="1"/>
</dbReference>
<dbReference type="GO" id="GO:0008235">
    <property type="term" value="F:metalloexopeptidase activity"/>
    <property type="evidence" value="ECO:0007669"/>
    <property type="project" value="InterPro"/>
</dbReference>
<dbReference type="RefSeq" id="WP_011938869.1">
    <property type="nucleotide sequence ID" value="NC_009483.1"/>
</dbReference>
<dbReference type="Proteomes" id="UP000006695">
    <property type="component" value="Chromosome"/>
</dbReference>
<dbReference type="PANTHER" id="PTHR12147:SF26">
    <property type="entry name" value="PEPTIDASE M28 DOMAIN-CONTAINING PROTEIN"/>
    <property type="match status" value="1"/>
</dbReference>
<dbReference type="Gene3D" id="3.40.630.10">
    <property type="entry name" value="Zn peptidases"/>
    <property type="match status" value="1"/>
</dbReference>
<evidence type="ECO:0000313" key="4">
    <source>
        <dbReference type="Proteomes" id="UP000006695"/>
    </source>
</evidence>